<sequence>MSNKGEIRRQITRKESERGTKQIELIDLKDDLRRLKEALKEVESSQDDFTSAKSLYDKTEISDLDWKGQTRSKSDTHKDDIDKEMKSVADDFDESITDLKNDISKKEIEISGVEGEISSLTSEINILRAKL</sequence>
<proteinExistence type="predicted"/>
<name>A0ABT2QNV6_9STAP</name>
<comment type="caution">
    <text evidence="2">The sequence shown here is derived from an EMBL/GenBank/DDBJ whole genome shotgun (WGS) entry which is preliminary data.</text>
</comment>
<dbReference type="EMBL" id="JAOPKZ010000004">
    <property type="protein sequence ID" value="MCU5745668.1"/>
    <property type="molecule type" value="Genomic_DNA"/>
</dbReference>
<protein>
    <submittedName>
        <fullName evidence="2">DUF5082 domain-containing protein</fullName>
    </submittedName>
</protein>
<dbReference type="Proteomes" id="UP001209553">
    <property type="component" value="Unassembled WGS sequence"/>
</dbReference>
<evidence type="ECO:0000313" key="3">
    <source>
        <dbReference type="Proteomes" id="UP001209553"/>
    </source>
</evidence>
<dbReference type="InterPro" id="IPR031681">
    <property type="entry name" value="YwqH-like"/>
</dbReference>
<feature type="region of interest" description="Disordered" evidence="1">
    <location>
        <begin position="66"/>
        <end position="87"/>
    </location>
</feature>
<accession>A0ABT2QNV6</accession>
<gene>
    <name evidence="2" type="ORF">N9R04_02895</name>
</gene>
<evidence type="ECO:0000256" key="1">
    <source>
        <dbReference type="SAM" id="MobiDB-lite"/>
    </source>
</evidence>
<dbReference type="RefSeq" id="WP_262855039.1">
    <property type="nucleotide sequence ID" value="NZ_JAOPKZ010000004.1"/>
</dbReference>
<evidence type="ECO:0000313" key="2">
    <source>
        <dbReference type="EMBL" id="MCU5745668.1"/>
    </source>
</evidence>
<keyword evidence="3" id="KW-1185">Reference proteome</keyword>
<organism evidence="2 3">
    <name type="scientific">Staphylococcus marylandisciuri</name>
    <dbReference type="NCBI Taxonomy" id="2981529"/>
    <lineage>
        <taxon>Bacteria</taxon>
        <taxon>Bacillati</taxon>
        <taxon>Bacillota</taxon>
        <taxon>Bacilli</taxon>
        <taxon>Bacillales</taxon>
        <taxon>Staphylococcaceae</taxon>
        <taxon>Staphylococcus</taxon>
    </lineage>
</organism>
<reference evidence="2 3" key="1">
    <citation type="journal article" date="2023" name="Int. J. Syst. Evol. Microbiol.">
        <title>Streptococcus sciuri sp. nov., Staphylococcus marylandisciuri sp. nov. and Staphylococcus americanisciuri sp. nov., isolated from faeces of eastern grey squirrel (Sciurus carolinensis).</title>
        <authorList>
            <person name="Volokhov D.V."/>
            <person name="Zagorodnyaya T.A."/>
            <person name="Furtak V.A."/>
            <person name="Nattanmai G."/>
            <person name="Randall L."/>
            <person name="Jose S."/>
            <person name="Gao Y."/>
            <person name="Eisenberg T."/>
            <person name="Delmonte P."/>
            <person name="Blom J."/>
            <person name="Mitchell K.K."/>
        </authorList>
    </citation>
    <scope>NUCLEOTIDE SEQUENCE [LARGE SCALE GENOMIC DNA]</scope>
    <source>
        <strain evidence="2 3">SQ8-PEA</strain>
    </source>
</reference>
<feature type="region of interest" description="Disordered" evidence="1">
    <location>
        <begin position="1"/>
        <end position="20"/>
    </location>
</feature>
<dbReference type="Pfam" id="PF16888">
    <property type="entry name" value="YwqH-like"/>
    <property type="match status" value="1"/>
</dbReference>